<organism evidence="11">
    <name type="scientific">Thermohahella caldifontis</name>
    <dbReference type="NCBI Taxonomy" id="3142973"/>
    <lineage>
        <taxon>Bacteria</taxon>
        <taxon>Pseudomonadati</taxon>
        <taxon>Pseudomonadota</taxon>
        <taxon>Gammaproteobacteria</taxon>
        <taxon>Oceanospirillales</taxon>
        <taxon>Hahellaceae</taxon>
        <taxon>Thermohahella</taxon>
    </lineage>
</organism>
<feature type="transmembrane region" description="Helical" evidence="9">
    <location>
        <begin position="182"/>
        <end position="200"/>
    </location>
</feature>
<dbReference type="PANTHER" id="PTHR42751:SF3">
    <property type="entry name" value="SODIUM_GLUTAMATE SYMPORTER"/>
    <property type="match status" value="1"/>
</dbReference>
<keyword evidence="8 9" id="KW-0472">Membrane</keyword>
<keyword evidence="3" id="KW-0813">Transport</keyword>
<dbReference type="GO" id="GO:1902600">
    <property type="term" value="P:proton transmembrane transport"/>
    <property type="evidence" value="ECO:0007669"/>
    <property type="project" value="InterPro"/>
</dbReference>
<keyword evidence="7" id="KW-0406">Ion transport</keyword>
<keyword evidence="4" id="KW-0050">Antiport</keyword>
<evidence type="ECO:0000256" key="4">
    <source>
        <dbReference type="ARBA" id="ARBA00022449"/>
    </source>
</evidence>
<evidence type="ECO:0000256" key="2">
    <source>
        <dbReference type="ARBA" id="ARBA00005551"/>
    </source>
</evidence>
<feature type="transmembrane region" description="Helical" evidence="9">
    <location>
        <begin position="220"/>
        <end position="252"/>
    </location>
</feature>
<evidence type="ECO:0000256" key="5">
    <source>
        <dbReference type="ARBA" id="ARBA00022692"/>
    </source>
</evidence>
<evidence type="ECO:0000256" key="9">
    <source>
        <dbReference type="SAM" id="Phobius"/>
    </source>
</evidence>
<feature type="transmembrane region" description="Helical" evidence="9">
    <location>
        <begin position="326"/>
        <end position="351"/>
    </location>
</feature>
<feature type="transmembrane region" description="Helical" evidence="9">
    <location>
        <begin position="264"/>
        <end position="284"/>
    </location>
</feature>
<dbReference type="KEGG" id="tcd:AAIA72_11620"/>
<dbReference type="Gene3D" id="1.20.1530.20">
    <property type="match status" value="1"/>
</dbReference>
<feature type="transmembrane region" description="Helical" evidence="9">
    <location>
        <begin position="32"/>
        <end position="50"/>
    </location>
</feature>
<dbReference type="InterPro" id="IPR006153">
    <property type="entry name" value="Cation/H_exchanger_TM"/>
</dbReference>
<accession>A0AB39UT88</accession>
<evidence type="ECO:0000256" key="7">
    <source>
        <dbReference type="ARBA" id="ARBA00023065"/>
    </source>
</evidence>
<evidence type="ECO:0000256" key="1">
    <source>
        <dbReference type="ARBA" id="ARBA00004141"/>
    </source>
</evidence>
<gene>
    <name evidence="11" type="ORF">AAIA72_11620</name>
</gene>
<dbReference type="PANTHER" id="PTHR42751">
    <property type="entry name" value="SODIUM/HYDROGEN EXCHANGER FAMILY/TRKA DOMAIN PROTEIN"/>
    <property type="match status" value="1"/>
</dbReference>
<dbReference type="RefSeq" id="WP_369600488.1">
    <property type="nucleotide sequence ID" value="NZ_CP154858.1"/>
</dbReference>
<proteinExistence type="inferred from homology"/>
<protein>
    <submittedName>
        <fullName evidence="11">Cation:proton antiporter</fullName>
    </submittedName>
</protein>
<comment type="subcellular location">
    <subcellularLocation>
        <location evidence="1">Membrane</location>
        <topology evidence="1">Multi-pass membrane protein</topology>
    </subcellularLocation>
</comment>
<feature type="transmembrane region" description="Helical" evidence="9">
    <location>
        <begin position="86"/>
        <end position="109"/>
    </location>
</feature>
<reference evidence="11" key="1">
    <citation type="submission" date="2024-05" db="EMBL/GenBank/DDBJ databases">
        <title>Genome sequencing of novel strain.</title>
        <authorList>
            <person name="Ganbat D."/>
            <person name="Ganbat S."/>
            <person name="Lee S.-J."/>
        </authorList>
    </citation>
    <scope>NUCLEOTIDE SEQUENCE</scope>
    <source>
        <strain evidence="11">SMD15-11</strain>
    </source>
</reference>
<evidence type="ECO:0000256" key="3">
    <source>
        <dbReference type="ARBA" id="ARBA00022448"/>
    </source>
</evidence>
<dbReference type="GO" id="GO:0016020">
    <property type="term" value="C:membrane"/>
    <property type="evidence" value="ECO:0007669"/>
    <property type="project" value="UniProtKB-SubCell"/>
</dbReference>
<keyword evidence="5 9" id="KW-0812">Transmembrane</keyword>
<feature type="transmembrane region" description="Helical" evidence="9">
    <location>
        <begin position="150"/>
        <end position="170"/>
    </location>
</feature>
<sequence length="389" mass="41904">MQHSTLLFNVVAVVTGLVLIGMLLRPFRQPQLVAYILAGVLMGPAALGWVEDTHQLEQLGELGVTLLLFFIGLEVSPRELARGWRIAVIGTGLQIALSVGAVWLVGWFLDWPLPRILLLGFVISLSSTAVVIKLLQDSNELHSPVGKNTLLILLAQDIAVVPMMILLASLGSQTGAETVNPWIQLGGGAVLVALTGWLLSREAISLPFLGWVRDNHEMQVFVALLLCFGCALITSLIGLSAPLGAFIGGMIIGRTQEIRWVHDALEPLHIIFVALFFVSVGMLIDPAFLLDNLATILLLVVLVLVTNTFINALILKVMGEDWKDALLTGVMLSQIGEFSFVLASVGLASGIVGKPAYQLTVAVIAFSLLASPLWIKVVSKEVRRRIPGP</sequence>
<feature type="transmembrane region" description="Helical" evidence="9">
    <location>
        <begin position="116"/>
        <end position="135"/>
    </location>
</feature>
<evidence type="ECO:0000259" key="10">
    <source>
        <dbReference type="Pfam" id="PF00999"/>
    </source>
</evidence>
<dbReference type="EMBL" id="CP154858">
    <property type="protein sequence ID" value="XDT71452.1"/>
    <property type="molecule type" value="Genomic_DNA"/>
</dbReference>
<evidence type="ECO:0000256" key="8">
    <source>
        <dbReference type="ARBA" id="ARBA00023136"/>
    </source>
</evidence>
<feature type="transmembrane region" description="Helical" evidence="9">
    <location>
        <begin position="357"/>
        <end position="375"/>
    </location>
</feature>
<evidence type="ECO:0000313" key="11">
    <source>
        <dbReference type="EMBL" id="XDT71452.1"/>
    </source>
</evidence>
<keyword evidence="6 9" id="KW-1133">Transmembrane helix</keyword>
<evidence type="ECO:0000256" key="6">
    <source>
        <dbReference type="ARBA" id="ARBA00022989"/>
    </source>
</evidence>
<feature type="domain" description="Cation/H+ exchanger transmembrane" evidence="10">
    <location>
        <begin position="17"/>
        <end position="378"/>
    </location>
</feature>
<dbReference type="Pfam" id="PF00999">
    <property type="entry name" value="Na_H_Exchanger"/>
    <property type="match status" value="1"/>
</dbReference>
<feature type="transmembrane region" description="Helical" evidence="9">
    <location>
        <begin position="296"/>
        <end position="314"/>
    </location>
</feature>
<name>A0AB39UT88_9GAMM</name>
<dbReference type="GO" id="GO:0015297">
    <property type="term" value="F:antiporter activity"/>
    <property type="evidence" value="ECO:0007669"/>
    <property type="project" value="UniProtKB-KW"/>
</dbReference>
<dbReference type="InterPro" id="IPR038770">
    <property type="entry name" value="Na+/solute_symporter_sf"/>
</dbReference>
<comment type="similarity">
    <text evidence="2">Belongs to the monovalent cation:proton antiporter 2 (CPA2) transporter (TC 2.A.37) family.</text>
</comment>
<feature type="transmembrane region" description="Helical" evidence="9">
    <location>
        <begin position="6"/>
        <end position="25"/>
    </location>
</feature>
<dbReference type="AlphaFoldDB" id="A0AB39UT88"/>